<reference evidence="2" key="1">
    <citation type="submission" date="2022-11" db="UniProtKB">
        <authorList>
            <consortium name="WormBaseParasite"/>
        </authorList>
    </citation>
    <scope>IDENTIFICATION</scope>
</reference>
<evidence type="ECO:0000313" key="2">
    <source>
        <dbReference type="WBParaSite" id="PS1159_v2.g14334.t1"/>
    </source>
</evidence>
<name>A0AC35F8S0_9BILA</name>
<proteinExistence type="predicted"/>
<sequence>MVNHKYFQIFIFSTSNDHPITAKSEYKPAESPPRYMKLLYSSLFKDYQHELRPVANESEPLKVSMQFWLKQILKLNERDQTVLVYCWLELYWKDEFLSWNPSDFGGIDRIHVPASKLWKPDILVYNNANMNVKENELETYAILSHTGDLTLFRSIITDITCEFSHRLRDFPFDKQVCFLTFASWSFDGSKIRLLPVNGTDNLELYIHNTEWQLIGFAYKVYEKMYDCCPNAPFIDITYFFALKRSPTYYIFSLVIPSGFITVVTIVGFFTPHSTTGENTEKIIIKIFRPHSTTGENTEKVSLGVTAVMTVALIMLMVSDHVPATAEVVPLIAKYYIGLIFIVFLAALTTTFTLSYQMRGNLGTRMSPKVRYFLFETIAKNRFLSWIFAIQITSKKHLTRLRKFENNSYIFENTGAIKDGNSNNSVCKVTVSQTAERKAKLVQMEDITGEFQRIATDCENPGCSQFAFKRLCECIETIEQSICQEQEYKLIQFEWEQGTRIIERLIMIFYILVTLFFGIYMLTGRDDDVKLTDELMDKIKF</sequence>
<organism evidence="1 2">
    <name type="scientific">Panagrolaimus sp. PS1159</name>
    <dbReference type="NCBI Taxonomy" id="55785"/>
    <lineage>
        <taxon>Eukaryota</taxon>
        <taxon>Metazoa</taxon>
        <taxon>Ecdysozoa</taxon>
        <taxon>Nematoda</taxon>
        <taxon>Chromadorea</taxon>
        <taxon>Rhabditida</taxon>
        <taxon>Tylenchina</taxon>
        <taxon>Panagrolaimomorpha</taxon>
        <taxon>Panagrolaimoidea</taxon>
        <taxon>Panagrolaimidae</taxon>
        <taxon>Panagrolaimus</taxon>
    </lineage>
</organism>
<accession>A0AC35F8S0</accession>
<protein>
    <submittedName>
        <fullName evidence="2">Uncharacterized protein</fullName>
    </submittedName>
</protein>
<evidence type="ECO:0000313" key="1">
    <source>
        <dbReference type="Proteomes" id="UP000887580"/>
    </source>
</evidence>
<dbReference type="WBParaSite" id="PS1159_v2.g14334.t1">
    <property type="protein sequence ID" value="PS1159_v2.g14334.t1"/>
    <property type="gene ID" value="PS1159_v2.g14334"/>
</dbReference>
<dbReference type="Proteomes" id="UP000887580">
    <property type="component" value="Unplaced"/>
</dbReference>